<reference evidence="3 4" key="1">
    <citation type="submission" date="2018-08" db="EMBL/GenBank/DDBJ databases">
        <title>A genome reference for cultivated species of the human gut microbiota.</title>
        <authorList>
            <person name="Zou Y."/>
            <person name="Xue W."/>
            <person name="Luo G."/>
        </authorList>
    </citation>
    <scope>NUCLEOTIDE SEQUENCE [LARGE SCALE GENOMIC DNA]</scope>
    <source>
        <strain evidence="3 4">AF19-21</strain>
    </source>
</reference>
<dbReference type="Gene3D" id="3.40.225.10">
    <property type="entry name" value="Class II aldolase/adducin N-terminal domain"/>
    <property type="match status" value="1"/>
</dbReference>
<dbReference type="Proteomes" id="UP000261111">
    <property type="component" value="Unassembled WGS sequence"/>
</dbReference>
<dbReference type="GeneID" id="93336186"/>
<dbReference type="SUPFAM" id="SSF53639">
    <property type="entry name" value="AraD/HMP-PK domain-like"/>
    <property type="match status" value="1"/>
</dbReference>
<proteinExistence type="predicted"/>
<name>A0A3E2X288_9FIRM</name>
<dbReference type="InterPro" id="IPR050197">
    <property type="entry name" value="Aldolase_class_II_sugar_metab"/>
</dbReference>
<gene>
    <name evidence="3" type="ORF">DWX41_01025</name>
</gene>
<protein>
    <submittedName>
        <fullName evidence="3">Rhamnulose-1-phosphate aldolase</fullName>
        <ecNumber evidence="3">4.1.2.19</ecNumber>
    </submittedName>
</protein>
<evidence type="ECO:0000313" key="3">
    <source>
        <dbReference type="EMBL" id="RGC35604.1"/>
    </source>
</evidence>
<dbReference type="InterPro" id="IPR036409">
    <property type="entry name" value="Aldolase_II/adducin_N_sf"/>
</dbReference>
<dbReference type="GO" id="GO:0008994">
    <property type="term" value="F:rhamnulose-1-phosphate aldolase activity"/>
    <property type="evidence" value="ECO:0007669"/>
    <property type="project" value="UniProtKB-EC"/>
</dbReference>
<keyword evidence="1" id="KW-0479">Metal-binding</keyword>
<dbReference type="PANTHER" id="PTHR22789">
    <property type="entry name" value="FUCULOSE PHOSPHATE ALDOLASE"/>
    <property type="match status" value="1"/>
</dbReference>
<dbReference type="GO" id="GO:0005829">
    <property type="term" value="C:cytosol"/>
    <property type="evidence" value="ECO:0007669"/>
    <property type="project" value="TreeGrafter"/>
</dbReference>
<dbReference type="SMART" id="SM01007">
    <property type="entry name" value="Aldolase_II"/>
    <property type="match status" value="1"/>
</dbReference>
<dbReference type="Pfam" id="PF00596">
    <property type="entry name" value="Aldolase_II"/>
    <property type="match status" value="1"/>
</dbReference>
<dbReference type="AlphaFoldDB" id="A0A3E2X288"/>
<keyword evidence="3" id="KW-0456">Lyase</keyword>
<dbReference type="InterPro" id="IPR001303">
    <property type="entry name" value="Aldolase_II/adducin_N"/>
</dbReference>
<dbReference type="PANTHER" id="PTHR22789:SF16">
    <property type="entry name" value="RHAMNULOSE-1-PHOSPHATE ALDOLASE"/>
    <property type="match status" value="1"/>
</dbReference>
<evidence type="ECO:0000256" key="1">
    <source>
        <dbReference type="ARBA" id="ARBA00022723"/>
    </source>
</evidence>
<dbReference type="GO" id="GO:0046872">
    <property type="term" value="F:metal ion binding"/>
    <property type="evidence" value="ECO:0007669"/>
    <property type="project" value="UniProtKB-KW"/>
</dbReference>
<dbReference type="EMBL" id="QVIA01000001">
    <property type="protein sequence ID" value="RGC35604.1"/>
    <property type="molecule type" value="Genomic_DNA"/>
</dbReference>
<dbReference type="EC" id="4.1.2.19" evidence="3"/>
<dbReference type="NCBIfam" id="NF002963">
    <property type="entry name" value="PRK03634.1"/>
    <property type="match status" value="1"/>
</dbReference>
<comment type="caution">
    <text evidence="3">The sequence shown here is derived from an EMBL/GenBank/DDBJ whole genome shotgun (WGS) entry which is preliminary data.</text>
</comment>
<sequence length="254" mass="29182">MNFLYADFVNGFIRLANDGWEHNWNERHGGNLSYRVKAREVEDVKEELQPGEWEPLLVSVPELAEEFFLVTCEDISFRDIMDAPRETICMIELDKEGRRYRKVWGAETGIEPTLSLPIHLLCHRERKSIGKNARVVYHAHPSNLITLTYYLPLKSDKFTQELVKISAECEKVIPNGVAIIPWKVTGKENSSLTTEYIREHDVVIWAHHGVIITGDDFSLVFGAMHALEKAAEILVKLLILETGKKVEIKTEEER</sequence>
<feature type="domain" description="Class II aldolase/adducin N-terminal" evidence="2">
    <location>
        <begin position="10"/>
        <end position="235"/>
    </location>
</feature>
<evidence type="ECO:0000259" key="2">
    <source>
        <dbReference type="SMART" id="SM01007"/>
    </source>
</evidence>
<dbReference type="RefSeq" id="WP_025653662.1">
    <property type="nucleotide sequence ID" value="NZ_QVIA01000001.1"/>
</dbReference>
<evidence type="ECO:0000313" key="4">
    <source>
        <dbReference type="Proteomes" id="UP000261111"/>
    </source>
</evidence>
<accession>A0A3E2X288</accession>
<organism evidence="3 4">
    <name type="scientific">Hungatella hathewayi</name>
    <dbReference type="NCBI Taxonomy" id="154046"/>
    <lineage>
        <taxon>Bacteria</taxon>
        <taxon>Bacillati</taxon>
        <taxon>Bacillota</taxon>
        <taxon>Clostridia</taxon>
        <taxon>Lachnospirales</taxon>
        <taxon>Lachnospiraceae</taxon>
        <taxon>Hungatella</taxon>
    </lineage>
</organism>
<dbReference type="GO" id="GO:0019323">
    <property type="term" value="P:pentose catabolic process"/>
    <property type="evidence" value="ECO:0007669"/>
    <property type="project" value="TreeGrafter"/>
</dbReference>